<keyword evidence="1" id="KW-0472">Membrane</keyword>
<proteinExistence type="predicted"/>
<organism evidence="2 3">
    <name type="scientific">Candidatus Nomurabacteria bacterium RIFCSPLOWO2_12_FULL_44_11</name>
    <dbReference type="NCBI Taxonomy" id="1801796"/>
    <lineage>
        <taxon>Bacteria</taxon>
        <taxon>Candidatus Nomuraibacteriota</taxon>
    </lineage>
</organism>
<keyword evidence="1" id="KW-0812">Transmembrane</keyword>
<dbReference type="EMBL" id="MFVU01000035">
    <property type="protein sequence ID" value="OGJ00779.1"/>
    <property type="molecule type" value="Genomic_DNA"/>
</dbReference>
<dbReference type="AlphaFoldDB" id="A0A1F6Y3A5"/>
<feature type="transmembrane region" description="Helical" evidence="1">
    <location>
        <begin position="7"/>
        <end position="23"/>
    </location>
</feature>
<dbReference type="Proteomes" id="UP000178645">
    <property type="component" value="Unassembled WGS sequence"/>
</dbReference>
<evidence type="ECO:0000313" key="3">
    <source>
        <dbReference type="Proteomes" id="UP000178645"/>
    </source>
</evidence>
<protein>
    <submittedName>
        <fullName evidence="2">Uncharacterized protein</fullName>
    </submittedName>
</protein>
<keyword evidence="1" id="KW-1133">Transmembrane helix</keyword>
<reference evidence="2 3" key="1">
    <citation type="journal article" date="2016" name="Nat. Commun.">
        <title>Thousands of microbial genomes shed light on interconnected biogeochemical processes in an aquifer system.</title>
        <authorList>
            <person name="Anantharaman K."/>
            <person name="Brown C.T."/>
            <person name="Hug L.A."/>
            <person name="Sharon I."/>
            <person name="Castelle C.J."/>
            <person name="Probst A.J."/>
            <person name="Thomas B.C."/>
            <person name="Singh A."/>
            <person name="Wilkins M.J."/>
            <person name="Karaoz U."/>
            <person name="Brodie E.L."/>
            <person name="Williams K.H."/>
            <person name="Hubbard S.S."/>
            <person name="Banfield J.F."/>
        </authorList>
    </citation>
    <scope>NUCLEOTIDE SEQUENCE [LARGE SCALE GENOMIC DNA]</scope>
</reference>
<comment type="caution">
    <text evidence="2">The sequence shown here is derived from an EMBL/GenBank/DDBJ whole genome shotgun (WGS) entry which is preliminary data.</text>
</comment>
<gene>
    <name evidence="2" type="ORF">A3G53_03525</name>
</gene>
<name>A0A1F6Y3A5_9BACT</name>
<feature type="transmembrane region" description="Helical" evidence="1">
    <location>
        <begin position="29"/>
        <end position="46"/>
    </location>
</feature>
<evidence type="ECO:0000256" key="1">
    <source>
        <dbReference type="SAM" id="Phobius"/>
    </source>
</evidence>
<evidence type="ECO:0000313" key="2">
    <source>
        <dbReference type="EMBL" id="OGJ00779.1"/>
    </source>
</evidence>
<sequence length="85" mass="9764">MRKIRIVLVLGVWVVVLPYLGFPFFWKNILLSLTGLGVVYIGYALYREYLVKDGKQVFDNFSENSNFNEKEGVGMDSTENRVPSI</sequence>
<accession>A0A1F6Y3A5</accession>